<dbReference type="InterPro" id="IPR005748">
    <property type="entry name" value="DNA_mismatch_repair_MutS"/>
</dbReference>
<dbReference type="PIRSF" id="PIRSF037677">
    <property type="entry name" value="DNA_mis_repair_Msh6"/>
    <property type="match status" value="1"/>
</dbReference>
<dbReference type="SUPFAM" id="SSF55271">
    <property type="entry name" value="DNA repair protein MutS, domain I"/>
    <property type="match status" value="1"/>
</dbReference>
<dbReference type="Pfam" id="PF01624">
    <property type="entry name" value="MutS_I"/>
    <property type="match status" value="1"/>
</dbReference>
<dbReference type="Gene3D" id="3.40.50.300">
    <property type="entry name" value="P-loop containing nucleotide triphosphate hydrolases"/>
    <property type="match status" value="1"/>
</dbReference>
<dbReference type="RefSeq" id="WP_243833866.1">
    <property type="nucleotide sequence ID" value="NZ_SORI01000008.1"/>
</dbReference>
<sequence length="862" mass="95088">MTQLPPGVKMTPMLSQYTEWKALYPDCILFFRMGDFYEMFFDDARKASEILDITLTARDPSKSIPMAGVPWHAVNAYLGRLVRAGCKVAICEQIGEPDGKTLVDRQVVRIVTPGTFVPEDAGTGGRLAAVARAGKDIAAALLSAETGRLEAGIFPPGEAASLVASFAPGELLFPANFCVSGTLPMLSGFFPISRPEEFFSPVSGTRWLADQWGVASLASFGVEDNSPSAGCAAAALKYFSETQFGAVNHVRRIYPLRPREYLHLDVTTQRNLELLDEGGPSLWGTLNRCRSPMGRRTLREWILRPLLDEAAVRKRQDGVEYLLACSGERRRLRDLLSECRDVERATSRLSMGTGTPRDLGAVRDTLRLLPSLLPLCTGPLEEWTSGLPDFSGLAAELCSALEEDLPRMRANGGIIRPGYDRELDEWRDAGSGASAWMDAYLEKIRTDTGISKIRAGYNKVFGYYLEVSKGSLGSVPDFFIRKQTLVNAERFITEEMKVFEERMESATAEISRREGELYDRLAGETLDRVEDLQALGEALAVLDVLASLAETAREKGYVRPVVNSGFGLMVKNGRHPVVEDVLTDSPFVPNSLKLEGDGKRIALITGPNMAGKSTYLRSAALLVILAQMGSFVPAEAAEIGLCDRIFTRIGARDDLARGSSTFMVEMVETANILHNVTDRSLVILDEVGRGTSTYDGMSIAWAVLEYLADGCGASPKVLFATHYHELTCLEERFPCMENLSMAVKESEGGIFFLHQVVKGSADRSYGIEVARLAGLPRPVLRRAFDLLQRFEREERTGNFPKKKREFTGARQMDLFEAERHGIVEELAAIEPDGLTPFRALELLYKLSEKSREVLRPENHASS</sequence>
<evidence type="ECO:0000256" key="7">
    <source>
        <dbReference type="ARBA" id="ARBA00023204"/>
    </source>
</evidence>
<evidence type="ECO:0000256" key="5">
    <source>
        <dbReference type="ARBA" id="ARBA00022840"/>
    </source>
</evidence>
<evidence type="ECO:0000256" key="10">
    <source>
        <dbReference type="RuleBase" id="RU003756"/>
    </source>
</evidence>
<dbReference type="Gene3D" id="3.40.1170.10">
    <property type="entry name" value="DNA repair protein MutS, domain I"/>
    <property type="match status" value="1"/>
</dbReference>
<dbReference type="PANTHER" id="PTHR11361:SF34">
    <property type="entry name" value="DNA MISMATCH REPAIR PROTEIN MSH1, MITOCHONDRIAL"/>
    <property type="match status" value="1"/>
</dbReference>
<dbReference type="InterPro" id="IPR016151">
    <property type="entry name" value="DNA_mismatch_repair_MutS_N"/>
</dbReference>
<evidence type="ECO:0000313" key="12">
    <source>
        <dbReference type="EMBL" id="TDY60564.1"/>
    </source>
</evidence>
<evidence type="ECO:0000256" key="8">
    <source>
        <dbReference type="ARBA" id="ARBA00024647"/>
    </source>
</evidence>
<dbReference type="GO" id="GO:0005524">
    <property type="term" value="F:ATP binding"/>
    <property type="evidence" value="ECO:0007669"/>
    <property type="project" value="UniProtKB-UniRule"/>
</dbReference>
<dbReference type="SUPFAM" id="SSF48334">
    <property type="entry name" value="DNA repair protein MutS, domain III"/>
    <property type="match status" value="1"/>
</dbReference>
<keyword evidence="7 9" id="KW-0234">DNA repair</keyword>
<dbReference type="FunFam" id="3.40.1170.10:FF:000001">
    <property type="entry name" value="DNA mismatch repair protein MutS"/>
    <property type="match status" value="1"/>
</dbReference>
<dbReference type="Pfam" id="PF05188">
    <property type="entry name" value="MutS_II"/>
    <property type="match status" value="1"/>
</dbReference>
<keyword evidence="6 9" id="KW-0238">DNA-binding</keyword>
<feature type="domain" description="DNA mismatch repair proteins mutS family" evidence="11">
    <location>
        <begin position="680"/>
        <end position="696"/>
    </location>
</feature>
<dbReference type="NCBIfam" id="TIGR01070">
    <property type="entry name" value="mutS1"/>
    <property type="match status" value="1"/>
</dbReference>
<evidence type="ECO:0000256" key="9">
    <source>
        <dbReference type="HAMAP-Rule" id="MF_00096"/>
    </source>
</evidence>
<keyword evidence="4 9" id="KW-0227">DNA damage</keyword>
<dbReference type="InterPro" id="IPR007861">
    <property type="entry name" value="DNA_mismatch_repair_MutS_clamp"/>
</dbReference>
<evidence type="ECO:0000313" key="13">
    <source>
        <dbReference type="Proteomes" id="UP000295066"/>
    </source>
</evidence>
<keyword evidence="5 9" id="KW-0067">ATP-binding</keyword>
<dbReference type="InterPro" id="IPR000432">
    <property type="entry name" value="DNA_mismatch_repair_MutS_C"/>
</dbReference>
<dbReference type="HAMAP" id="MF_00096">
    <property type="entry name" value="MutS"/>
    <property type="match status" value="1"/>
</dbReference>
<organism evidence="12 13">
    <name type="scientific">Aminivibrio pyruvatiphilus</name>
    <dbReference type="NCBI Taxonomy" id="1005740"/>
    <lineage>
        <taxon>Bacteria</taxon>
        <taxon>Thermotogati</taxon>
        <taxon>Synergistota</taxon>
        <taxon>Synergistia</taxon>
        <taxon>Synergistales</taxon>
        <taxon>Aminobacteriaceae</taxon>
        <taxon>Aminivibrio</taxon>
    </lineage>
</organism>
<dbReference type="Gene3D" id="3.30.420.110">
    <property type="entry name" value="MutS, connector domain"/>
    <property type="match status" value="1"/>
</dbReference>
<dbReference type="Pfam" id="PF00488">
    <property type="entry name" value="MutS_V"/>
    <property type="match status" value="1"/>
</dbReference>
<evidence type="ECO:0000256" key="4">
    <source>
        <dbReference type="ARBA" id="ARBA00022763"/>
    </source>
</evidence>
<dbReference type="CDD" id="cd03284">
    <property type="entry name" value="ABC_MutS1"/>
    <property type="match status" value="1"/>
</dbReference>
<dbReference type="SMART" id="SM00533">
    <property type="entry name" value="MUTSd"/>
    <property type="match status" value="1"/>
</dbReference>
<comment type="function">
    <text evidence="8 9">This protein is involved in the repair of mismatches in DNA. It is possible that it carries out the mismatch recognition step. This protein has a weak ATPase activity.</text>
</comment>
<dbReference type="PROSITE" id="PS00486">
    <property type="entry name" value="DNA_MISMATCH_REPAIR_2"/>
    <property type="match status" value="1"/>
</dbReference>
<evidence type="ECO:0000256" key="1">
    <source>
        <dbReference type="ARBA" id="ARBA00006271"/>
    </source>
</evidence>
<dbReference type="InterPro" id="IPR007695">
    <property type="entry name" value="DNA_mismatch_repair_MutS-lik_N"/>
</dbReference>
<comment type="similarity">
    <text evidence="1 9 10">Belongs to the DNA mismatch repair MutS family.</text>
</comment>
<dbReference type="InterPro" id="IPR027417">
    <property type="entry name" value="P-loop_NTPase"/>
</dbReference>
<dbReference type="GO" id="GO:0006298">
    <property type="term" value="P:mismatch repair"/>
    <property type="evidence" value="ECO:0007669"/>
    <property type="project" value="UniProtKB-UniRule"/>
</dbReference>
<dbReference type="FunFam" id="3.40.50.300:FF:000870">
    <property type="entry name" value="MutS protein homolog 4"/>
    <property type="match status" value="1"/>
</dbReference>
<feature type="binding site" evidence="9">
    <location>
        <begin position="606"/>
        <end position="613"/>
    </location>
    <ligand>
        <name>ATP</name>
        <dbReference type="ChEBI" id="CHEBI:30616"/>
    </ligand>
</feature>
<reference evidence="12 13" key="1">
    <citation type="submission" date="2019-03" db="EMBL/GenBank/DDBJ databases">
        <title>Genomic Encyclopedia of Type Strains, Phase IV (KMG-IV): sequencing the most valuable type-strain genomes for metagenomic binning, comparative biology and taxonomic classification.</title>
        <authorList>
            <person name="Goeker M."/>
        </authorList>
    </citation>
    <scope>NUCLEOTIDE SEQUENCE [LARGE SCALE GENOMIC DNA]</scope>
    <source>
        <strain evidence="12 13">DSM 25964</strain>
    </source>
</reference>
<proteinExistence type="inferred from homology"/>
<evidence type="ECO:0000256" key="2">
    <source>
        <dbReference type="ARBA" id="ARBA00021982"/>
    </source>
</evidence>
<dbReference type="GO" id="GO:0140664">
    <property type="term" value="F:ATP-dependent DNA damage sensor activity"/>
    <property type="evidence" value="ECO:0007669"/>
    <property type="project" value="InterPro"/>
</dbReference>
<protein>
    <recommendedName>
        <fullName evidence="2 9">DNA mismatch repair protein MutS</fullName>
    </recommendedName>
</protein>
<dbReference type="InterPro" id="IPR036187">
    <property type="entry name" value="DNA_mismatch_repair_MutS_sf"/>
</dbReference>
<dbReference type="GO" id="GO:0003684">
    <property type="term" value="F:damaged DNA binding"/>
    <property type="evidence" value="ECO:0007669"/>
    <property type="project" value="UniProtKB-UniRule"/>
</dbReference>
<dbReference type="SUPFAM" id="SSF53150">
    <property type="entry name" value="DNA repair protein MutS, domain II"/>
    <property type="match status" value="1"/>
</dbReference>
<name>A0A4R8M616_9BACT</name>
<dbReference type="InterPro" id="IPR007860">
    <property type="entry name" value="DNA_mmatch_repair_MutS_con_dom"/>
</dbReference>
<dbReference type="PANTHER" id="PTHR11361">
    <property type="entry name" value="DNA MISMATCH REPAIR PROTEIN MUTS FAMILY MEMBER"/>
    <property type="match status" value="1"/>
</dbReference>
<dbReference type="GO" id="GO:0005829">
    <property type="term" value="C:cytosol"/>
    <property type="evidence" value="ECO:0007669"/>
    <property type="project" value="TreeGrafter"/>
</dbReference>
<dbReference type="InterPro" id="IPR045076">
    <property type="entry name" value="MutS"/>
</dbReference>
<dbReference type="Pfam" id="PF05192">
    <property type="entry name" value="MutS_III"/>
    <property type="match status" value="1"/>
</dbReference>
<dbReference type="NCBIfam" id="NF003810">
    <property type="entry name" value="PRK05399.1"/>
    <property type="match status" value="1"/>
</dbReference>
<gene>
    <name evidence="9" type="primary">mutS</name>
    <name evidence="12" type="ORF">C8D99_108113</name>
</gene>
<dbReference type="Proteomes" id="UP000295066">
    <property type="component" value="Unassembled WGS sequence"/>
</dbReference>
<dbReference type="GO" id="GO:0030983">
    <property type="term" value="F:mismatched DNA binding"/>
    <property type="evidence" value="ECO:0007669"/>
    <property type="project" value="InterPro"/>
</dbReference>
<dbReference type="InterPro" id="IPR036678">
    <property type="entry name" value="MutS_con_dom_sf"/>
</dbReference>
<accession>A0A4R8M616</accession>
<evidence type="ECO:0000259" key="11">
    <source>
        <dbReference type="PROSITE" id="PS00486"/>
    </source>
</evidence>
<dbReference type="Pfam" id="PF05190">
    <property type="entry name" value="MutS_IV"/>
    <property type="match status" value="1"/>
</dbReference>
<evidence type="ECO:0000256" key="3">
    <source>
        <dbReference type="ARBA" id="ARBA00022741"/>
    </source>
</evidence>
<dbReference type="AlphaFoldDB" id="A0A4R8M616"/>
<comment type="caution">
    <text evidence="12">The sequence shown here is derived from an EMBL/GenBank/DDBJ whole genome shotgun (WGS) entry which is preliminary data.</text>
</comment>
<dbReference type="Gene3D" id="1.10.1420.10">
    <property type="match status" value="2"/>
</dbReference>
<dbReference type="InterPro" id="IPR017261">
    <property type="entry name" value="DNA_mismatch_repair_MutS/MSH"/>
</dbReference>
<evidence type="ECO:0000256" key="6">
    <source>
        <dbReference type="ARBA" id="ARBA00023125"/>
    </source>
</evidence>
<dbReference type="EMBL" id="SORI01000008">
    <property type="protein sequence ID" value="TDY60564.1"/>
    <property type="molecule type" value="Genomic_DNA"/>
</dbReference>
<dbReference type="Gene3D" id="6.10.140.430">
    <property type="match status" value="1"/>
</dbReference>
<dbReference type="SUPFAM" id="SSF52540">
    <property type="entry name" value="P-loop containing nucleoside triphosphate hydrolases"/>
    <property type="match status" value="1"/>
</dbReference>
<keyword evidence="13" id="KW-1185">Reference proteome</keyword>
<dbReference type="InterPro" id="IPR007696">
    <property type="entry name" value="DNA_mismatch_repair_MutS_core"/>
</dbReference>
<dbReference type="SMART" id="SM00534">
    <property type="entry name" value="MUTSac"/>
    <property type="match status" value="1"/>
</dbReference>
<keyword evidence="3 9" id="KW-0547">Nucleotide-binding</keyword>